<dbReference type="Pfam" id="PF00400">
    <property type="entry name" value="WD40"/>
    <property type="match status" value="1"/>
</dbReference>
<dbReference type="InterPro" id="IPR015943">
    <property type="entry name" value="WD40/YVTN_repeat-like_dom_sf"/>
</dbReference>
<dbReference type="PROSITE" id="PS00678">
    <property type="entry name" value="WD_REPEATS_1"/>
    <property type="match status" value="1"/>
</dbReference>
<name>A0A9N9GQX5_9GLOM</name>
<evidence type="ECO:0000313" key="4">
    <source>
        <dbReference type="EMBL" id="CAG8627141.1"/>
    </source>
</evidence>
<dbReference type="PROSITE" id="PS50082">
    <property type="entry name" value="WD_REPEATS_2"/>
    <property type="match status" value="2"/>
</dbReference>
<dbReference type="OrthoDB" id="25131at2759"/>
<dbReference type="InterPro" id="IPR019775">
    <property type="entry name" value="WD40_repeat_CS"/>
</dbReference>
<dbReference type="PANTHER" id="PTHR22889">
    <property type="entry name" value="WD REPEAT-CONTAINING PROTEIN 89"/>
    <property type="match status" value="1"/>
</dbReference>
<dbReference type="AlphaFoldDB" id="A0A9N9GQX5"/>
<comment type="caution">
    <text evidence="4">The sequence shown here is derived from an EMBL/GenBank/DDBJ whole genome shotgun (WGS) entry which is preliminary data.</text>
</comment>
<keyword evidence="5" id="KW-1185">Reference proteome</keyword>
<evidence type="ECO:0000256" key="1">
    <source>
        <dbReference type="ARBA" id="ARBA00022574"/>
    </source>
</evidence>
<dbReference type="InterPro" id="IPR001680">
    <property type="entry name" value="WD40_rpt"/>
</dbReference>
<dbReference type="InterPro" id="IPR036322">
    <property type="entry name" value="WD40_repeat_dom_sf"/>
</dbReference>
<dbReference type="PANTHER" id="PTHR22889:SF0">
    <property type="entry name" value="WD REPEAT-CONTAINING PROTEIN 89"/>
    <property type="match status" value="1"/>
</dbReference>
<dbReference type="PROSITE" id="PS50294">
    <property type="entry name" value="WD_REPEATS_REGION"/>
    <property type="match status" value="1"/>
</dbReference>
<evidence type="ECO:0000256" key="3">
    <source>
        <dbReference type="PROSITE-ProRule" id="PRU00221"/>
    </source>
</evidence>
<proteinExistence type="predicted"/>
<dbReference type="EMBL" id="CAJVPS010006608">
    <property type="protein sequence ID" value="CAG8627141.1"/>
    <property type="molecule type" value="Genomic_DNA"/>
</dbReference>
<feature type="non-terminal residue" evidence="4">
    <location>
        <position position="312"/>
    </location>
</feature>
<keyword evidence="2" id="KW-0677">Repeat</keyword>
<keyword evidence="1 3" id="KW-0853">WD repeat</keyword>
<feature type="repeat" description="WD" evidence="3">
    <location>
        <begin position="270"/>
        <end position="302"/>
    </location>
</feature>
<evidence type="ECO:0000313" key="5">
    <source>
        <dbReference type="Proteomes" id="UP000789508"/>
    </source>
</evidence>
<gene>
    <name evidence="4" type="ORF">ALEPTO_LOCUS9209</name>
</gene>
<dbReference type="SMART" id="SM00320">
    <property type="entry name" value="WD40"/>
    <property type="match status" value="3"/>
</dbReference>
<protein>
    <submittedName>
        <fullName evidence="4">7912_t:CDS:1</fullName>
    </submittedName>
</protein>
<feature type="repeat" description="WD" evidence="3">
    <location>
        <begin position="32"/>
        <end position="66"/>
    </location>
</feature>
<sequence length="312" mass="34336">FNVSSGEGLTASLQLQGTTCFSTADTYVFDVIANSSNTITKVKAQKENFLLSSSRDANVALWDLRTPGGPAKVFRASGTEPLLAFDINSNETILAAATELVQEDAKIIFWDVRQNNSIVGQFVESHNDDITQLHFHPSIPSKMLSGSTDGLICNYDITNFDEDEAIVGVVNSGSSIHKTGYFGPQAEFIYCLTHIETFSLLSEKDATLLCNFGDIRQLSSSNNNIVLDYAIDCYYDQINQRLFLLGGSNSGDINIIHVSVNQLEICQILRGGHTEIVRGVFWDPQANIILSGGEDSKLSYWSAPINNHRPRR</sequence>
<reference evidence="4" key="1">
    <citation type="submission" date="2021-06" db="EMBL/GenBank/DDBJ databases">
        <authorList>
            <person name="Kallberg Y."/>
            <person name="Tangrot J."/>
            <person name="Rosling A."/>
        </authorList>
    </citation>
    <scope>NUCLEOTIDE SEQUENCE</scope>
    <source>
        <strain evidence="4">FL130A</strain>
    </source>
</reference>
<accession>A0A9N9GQX5</accession>
<organism evidence="4 5">
    <name type="scientific">Ambispora leptoticha</name>
    <dbReference type="NCBI Taxonomy" id="144679"/>
    <lineage>
        <taxon>Eukaryota</taxon>
        <taxon>Fungi</taxon>
        <taxon>Fungi incertae sedis</taxon>
        <taxon>Mucoromycota</taxon>
        <taxon>Glomeromycotina</taxon>
        <taxon>Glomeromycetes</taxon>
        <taxon>Archaeosporales</taxon>
        <taxon>Ambisporaceae</taxon>
        <taxon>Ambispora</taxon>
    </lineage>
</organism>
<dbReference type="Gene3D" id="2.130.10.10">
    <property type="entry name" value="YVTN repeat-like/Quinoprotein amine dehydrogenase"/>
    <property type="match status" value="2"/>
</dbReference>
<dbReference type="InterPro" id="IPR039328">
    <property type="entry name" value="WDR89"/>
</dbReference>
<evidence type="ECO:0000256" key="2">
    <source>
        <dbReference type="ARBA" id="ARBA00022737"/>
    </source>
</evidence>
<dbReference type="SUPFAM" id="SSF50978">
    <property type="entry name" value="WD40 repeat-like"/>
    <property type="match status" value="1"/>
</dbReference>
<dbReference type="Proteomes" id="UP000789508">
    <property type="component" value="Unassembled WGS sequence"/>
</dbReference>